<dbReference type="InterPro" id="IPR005149">
    <property type="entry name" value="Tscrpt_reg_PadR_N"/>
</dbReference>
<reference evidence="2" key="1">
    <citation type="journal article" date="2014" name="ISME J.">
        <title>Genetic and functional properties of uncultivated MCG archaea assessed by metagenome and gene expression analyses.</title>
        <authorList>
            <person name="Meng J."/>
            <person name="Xu J."/>
            <person name="Qin D."/>
            <person name="He Y."/>
            <person name="Xiao X."/>
            <person name="Wang F."/>
        </authorList>
    </citation>
    <scope>NUCLEOTIDE SEQUENCE</scope>
</reference>
<dbReference type="SUPFAM" id="SSF46785">
    <property type="entry name" value="Winged helix' DNA-binding domain"/>
    <property type="match status" value="1"/>
</dbReference>
<feature type="domain" description="Transcription regulator PadR N-terminal" evidence="1">
    <location>
        <begin position="27"/>
        <end position="98"/>
    </location>
</feature>
<dbReference type="InterPro" id="IPR036390">
    <property type="entry name" value="WH_DNA-bd_sf"/>
</dbReference>
<dbReference type="InterPro" id="IPR036388">
    <property type="entry name" value="WH-like_DNA-bd_sf"/>
</dbReference>
<sequence length="184" mass="21201">MFGPHAHPSHWMRHMAAVPKGFLRYYVLRLLNEKPMSGSEIMSKIEKRTGGHWKPSPGSIYPLLAWLQQKGYSTELKQQEPGVKRYTLTEQGKNFLQEHVKRKKELREKTGFFAPPFIGSRWFDQHPKNCQGLIEAGKKIVKSSWILLDNLRQEYSEAAVAQATEILDVAARKIEKITENLEGE</sequence>
<name>W8RW57_9ARCH</name>
<evidence type="ECO:0000313" key="2">
    <source>
        <dbReference type="EMBL" id="AHM02018.1"/>
    </source>
</evidence>
<protein>
    <recommendedName>
        <fullName evidence="1">Transcription regulator PadR N-terminal domain-containing protein</fullName>
    </recommendedName>
</protein>
<accession>W8RW57</accession>
<dbReference type="AlphaFoldDB" id="W8RW57"/>
<dbReference type="Pfam" id="PF03551">
    <property type="entry name" value="PadR"/>
    <property type="match status" value="1"/>
</dbReference>
<proteinExistence type="predicted"/>
<dbReference type="PANTHER" id="PTHR43252">
    <property type="entry name" value="TRANSCRIPTIONAL REGULATOR YQJI"/>
    <property type="match status" value="1"/>
</dbReference>
<organism evidence="2">
    <name type="scientific">uncultured miscellaneous Crenarchaeota group</name>
    <dbReference type="NCBI Taxonomy" id="1368239"/>
    <lineage>
        <taxon>Archaea</taxon>
        <taxon>Candidatus Bathyarchaeota</taxon>
        <taxon>environmental samples</taxon>
    </lineage>
</organism>
<dbReference type="Gene3D" id="1.10.10.10">
    <property type="entry name" value="Winged helix-like DNA-binding domain superfamily/Winged helix DNA-binding domain"/>
    <property type="match status" value="1"/>
</dbReference>
<dbReference type="EMBL" id="KF439060">
    <property type="protein sequence ID" value="AHM02018.1"/>
    <property type="molecule type" value="Genomic_DNA"/>
</dbReference>
<dbReference type="PANTHER" id="PTHR43252:SF5">
    <property type="entry name" value="TRANSCRIPTIONAL REGULATOR, PADR-LIKE FAMILY"/>
    <property type="match status" value="1"/>
</dbReference>
<evidence type="ECO:0000259" key="1">
    <source>
        <dbReference type="Pfam" id="PF03551"/>
    </source>
</evidence>